<sequence>MIKIRLFSLSGKFSGQLSQFLLIFSGLTGWNITYCAMSIAQTSPLLLSELPPPPSMTPIDETSSSEQGETITTIPYFESTPTPPPSQSVQQEYNFQAPQPYYSTPANAGDKLVEFYRVEVMVQKAISNDESLLSQVRQIEPFAYLQTNNEAIYAGLFTEQGEAQKRVQQLMSQGLAAQIVPVNYSVSASFIPVQR</sequence>
<dbReference type="AlphaFoldDB" id="E0UGL1"/>
<dbReference type="OrthoDB" id="466791at2"/>
<evidence type="ECO:0008006" key="3">
    <source>
        <dbReference type="Google" id="ProtNLM"/>
    </source>
</evidence>
<accession>E0UGL1</accession>
<evidence type="ECO:0000313" key="2">
    <source>
        <dbReference type="Proteomes" id="UP000008206"/>
    </source>
</evidence>
<dbReference type="eggNOG" id="ENOG5033KU1">
    <property type="taxonomic scope" value="Bacteria"/>
</dbReference>
<name>E0UGL1_GLOV7</name>
<reference evidence="2" key="1">
    <citation type="journal article" date="2011" name="MBio">
        <title>Novel metabolic attributes of the genus Cyanothece, comprising a group of unicellular nitrogen-fixing Cyanobacteria.</title>
        <authorList>
            <person name="Bandyopadhyay A."/>
            <person name="Elvitigala T."/>
            <person name="Welsh E."/>
            <person name="Stockel J."/>
            <person name="Liberton M."/>
            <person name="Min H."/>
            <person name="Sherman L.A."/>
            <person name="Pakrasi H.B."/>
        </authorList>
    </citation>
    <scope>NUCLEOTIDE SEQUENCE [LARGE SCALE GENOMIC DNA]</scope>
    <source>
        <strain evidence="2">PCC 7822</strain>
    </source>
</reference>
<keyword evidence="2" id="KW-1185">Reference proteome</keyword>
<dbReference type="EMBL" id="CP002198">
    <property type="protein sequence ID" value="ADN13220.1"/>
    <property type="molecule type" value="Genomic_DNA"/>
</dbReference>
<organism evidence="1 2">
    <name type="scientific">Gloeothece verrucosa (strain PCC 7822)</name>
    <name type="common">Cyanothece sp. (strain PCC 7822)</name>
    <dbReference type="NCBI Taxonomy" id="497965"/>
    <lineage>
        <taxon>Bacteria</taxon>
        <taxon>Bacillati</taxon>
        <taxon>Cyanobacteriota</taxon>
        <taxon>Cyanophyceae</taxon>
        <taxon>Oscillatoriophycideae</taxon>
        <taxon>Chroococcales</taxon>
        <taxon>Aphanothecaceae</taxon>
        <taxon>Gloeothece</taxon>
        <taxon>Gloeothece verrucosa</taxon>
    </lineage>
</organism>
<gene>
    <name evidence="1" type="ordered locus">Cyan7822_1215</name>
</gene>
<evidence type="ECO:0000313" key="1">
    <source>
        <dbReference type="EMBL" id="ADN13220.1"/>
    </source>
</evidence>
<protein>
    <recommendedName>
        <fullName evidence="3">SPOR domain-containing protein</fullName>
    </recommendedName>
</protein>
<dbReference type="Proteomes" id="UP000008206">
    <property type="component" value="Chromosome"/>
</dbReference>
<dbReference type="KEGG" id="cyj:Cyan7822_1215"/>
<proteinExistence type="predicted"/>
<dbReference type="RefSeq" id="WP_013321327.1">
    <property type="nucleotide sequence ID" value="NC_014501.1"/>
</dbReference>
<dbReference type="HOGENOM" id="CLU_1452211_0_0_3"/>
<dbReference type="STRING" id="497965.Cyan7822_1215"/>